<keyword evidence="3" id="KW-1003">Cell membrane</keyword>
<dbReference type="GO" id="GO:0055085">
    <property type="term" value="P:transmembrane transport"/>
    <property type="evidence" value="ECO:0007669"/>
    <property type="project" value="InterPro"/>
</dbReference>
<evidence type="ECO:0000313" key="9">
    <source>
        <dbReference type="EMBL" id="TNJ61947.1"/>
    </source>
</evidence>
<keyword evidence="5 7" id="KW-1133">Transmembrane helix</keyword>
<accession>A0A5C4T137</accession>
<evidence type="ECO:0000256" key="4">
    <source>
        <dbReference type="ARBA" id="ARBA00022692"/>
    </source>
</evidence>
<keyword evidence="2 7" id="KW-0813">Transport</keyword>
<feature type="transmembrane region" description="Helical" evidence="7">
    <location>
        <begin position="75"/>
        <end position="99"/>
    </location>
</feature>
<dbReference type="PANTHER" id="PTHR43744:SF1">
    <property type="entry name" value="BINDING-PROTEIN-DEPENDENT TRANSPORT SYSTEMS INNER MEMBRANE COMPONENT"/>
    <property type="match status" value="1"/>
</dbReference>
<proteinExistence type="inferred from homology"/>
<feature type="transmembrane region" description="Helical" evidence="7">
    <location>
        <begin position="106"/>
        <end position="124"/>
    </location>
</feature>
<dbReference type="InterPro" id="IPR000515">
    <property type="entry name" value="MetI-like"/>
</dbReference>
<dbReference type="AlphaFoldDB" id="A0A5C4T137"/>
<dbReference type="PROSITE" id="PS50928">
    <property type="entry name" value="ABC_TM1"/>
    <property type="match status" value="1"/>
</dbReference>
<protein>
    <submittedName>
        <fullName evidence="9">Carbohydrate ABC transporter permease</fullName>
    </submittedName>
</protein>
<dbReference type="RefSeq" id="WP_139606581.1">
    <property type="nucleotide sequence ID" value="NZ_VDCQ01000069.1"/>
</dbReference>
<dbReference type="CDD" id="cd06261">
    <property type="entry name" value="TM_PBP2"/>
    <property type="match status" value="1"/>
</dbReference>
<evidence type="ECO:0000256" key="1">
    <source>
        <dbReference type="ARBA" id="ARBA00004651"/>
    </source>
</evidence>
<evidence type="ECO:0000256" key="6">
    <source>
        <dbReference type="ARBA" id="ARBA00023136"/>
    </source>
</evidence>
<dbReference type="PANTHER" id="PTHR43744">
    <property type="entry name" value="ABC TRANSPORTER PERMEASE PROTEIN MG189-RELATED-RELATED"/>
    <property type="match status" value="1"/>
</dbReference>
<dbReference type="Proteomes" id="UP000307943">
    <property type="component" value="Unassembled WGS sequence"/>
</dbReference>
<comment type="similarity">
    <text evidence="7">Belongs to the binding-protein-dependent transport system permease family.</text>
</comment>
<comment type="caution">
    <text evidence="9">The sequence shown here is derived from an EMBL/GenBank/DDBJ whole genome shotgun (WGS) entry which is preliminary data.</text>
</comment>
<reference evidence="9 10" key="1">
    <citation type="submission" date="2019-05" db="EMBL/GenBank/DDBJ databases">
        <title>We sequenced the genome of Paenibacillus hemerocallicola KCTC 33185 for further insight into its adaptation and study the phylogeny of Paenibacillus.</title>
        <authorList>
            <person name="Narsing Rao M.P."/>
        </authorList>
    </citation>
    <scope>NUCLEOTIDE SEQUENCE [LARGE SCALE GENOMIC DNA]</scope>
    <source>
        <strain evidence="9 10">KCTC 33185</strain>
    </source>
</reference>
<gene>
    <name evidence="9" type="ORF">FE784_33355</name>
</gene>
<keyword evidence="6 7" id="KW-0472">Membrane</keyword>
<keyword evidence="4 7" id="KW-0812">Transmembrane</keyword>
<dbReference type="OrthoDB" id="9771544at2"/>
<feature type="transmembrane region" description="Helical" evidence="7">
    <location>
        <begin position="186"/>
        <end position="208"/>
    </location>
</feature>
<evidence type="ECO:0000313" key="10">
    <source>
        <dbReference type="Proteomes" id="UP000307943"/>
    </source>
</evidence>
<sequence>MKTKRIVSKISLHAVMAALVALTAAPIVYVVSTAFKPLDELFLYPPRFFVMKPTMKNFSDLLIATDSLLVPFTRYLFNSVFITVVAVTGTVVICAMGAFIVSRYKLPGSGFLFAVIVAALMFSPQVTQIPTYFVISGLNMVNTYWALILPKLAVPYSFFLMKQFMDQLPEPMLEAARSDGANEWTTFWLVVMPVVKPAWMTVVIFSFIADWNDYFSPLIYTTSETMKTLPLALAGISNGAVGRMGAAAAGAFVSIVPTLVLFIILQRQVMDTMAHSGIKS</sequence>
<dbReference type="GO" id="GO:0005886">
    <property type="term" value="C:plasma membrane"/>
    <property type="evidence" value="ECO:0007669"/>
    <property type="project" value="UniProtKB-SubCell"/>
</dbReference>
<feature type="transmembrane region" description="Helical" evidence="7">
    <location>
        <begin position="12"/>
        <end position="35"/>
    </location>
</feature>
<dbReference type="SUPFAM" id="SSF161098">
    <property type="entry name" value="MetI-like"/>
    <property type="match status" value="1"/>
</dbReference>
<evidence type="ECO:0000256" key="7">
    <source>
        <dbReference type="RuleBase" id="RU363032"/>
    </source>
</evidence>
<comment type="subcellular location">
    <subcellularLocation>
        <location evidence="1 7">Cell membrane</location>
        <topology evidence="1 7">Multi-pass membrane protein</topology>
    </subcellularLocation>
</comment>
<evidence type="ECO:0000259" key="8">
    <source>
        <dbReference type="PROSITE" id="PS50928"/>
    </source>
</evidence>
<dbReference type="Pfam" id="PF00528">
    <property type="entry name" value="BPD_transp_1"/>
    <property type="match status" value="1"/>
</dbReference>
<keyword evidence="10" id="KW-1185">Reference proteome</keyword>
<dbReference type="EMBL" id="VDCQ01000069">
    <property type="protein sequence ID" value="TNJ61947.1"/>
    <property type="molecule type" value="Genomic_DNA"/>
</dbReference>
<organism evidence="9 10">
    <name type="scientific">Paenibacillus hemerocallicola</name>
    <dbReference type="NCBI Taxonomy" id="1172614"/>
    <lineage>
        <taxon>Bacteria</taxon>
        <taxon>Bacillati</taxon>
        <taxon>Bacillota</taxon>
        <taxon>Bacilli</taxon>
        <taxon>Bacillales</taxon>
        <taxon>Paenibacillaceae</taxon>
        <taxon>Paenibacillus</taxon>
    </lineage>
</organism>
<evidence type="ECO:0000256" key="3">
    <source>
        <dbReference type="ARBA" id="ARBA00022475"/>
    </source>
</evidence>
<feature type="transmembrane region" description="Helical" evidence="7">
    <location>
        <begin position="244"/>
        <end position="265"/>
    </location>
</feature>
<dbReference type="InterPro" id="IPR035906">
    <property type="entry name" value="MetI-like_sf"/>
</dbReference>
<feature type="domain" description="ABC transmembrane type-1" evidence="8">
    <location>
        <begin position="76"/>
        <end position="265"/>
    </location>
</feature>
<evidence type="ECO:0000256" key="5">
    <source>
        <dbReference type="ARBA" id="ARBA00022989"/>
    </source>
</evidence>
<dbReference type="Gene3D" id="1.10.3720.10">
    <property type="entry name" value="MetI-like"/>
    <property type="match status" value="1"/>
</dbReference>
<evidence type="ECO:0000256" key="2">
    <source>
        <dbReference type="ARBA" id="ARBA00022448"/>
    </source>
</evidence>
<feature type="transmembrane region" description="Helical" evidence="7">
    <location>
        <begin position="144"/>
        <end position="165"/>
    </location>
</feature>
<name>A0A5C4T137_9BACL</name>